<dbReference type="EMBL" id="JAJJMB010010276">
    <property type="protein sequence ID" value="KAI3910116.1"/>
    <property type="molecule type" value="Genomic_DNA"/>
</dbReference>
<protein>
    <submittedName>
        <fullName evidence="1">Uncharacterized protein</fullName>
    </submittedName>
</protein>
<proteinExistence type="predicted"/>
<dbReference type="AlphaFoldDB" id="A0AAD4SLU8"/>
<organism evidence="1 2">
    <name type="scientific">Papaver atlanticum</name>
    <dbReference type="NCBI Taxonomy" id="357466"/>
    <lineage>
        <taxon>Eukaryota</taxon>
        <taxon>Viridiplantae</taxon>
        <taxon>Streptophyta</taxon>
        <taxon>Embryophyta</taxon>
        <taxon>Tracheophyta</taxon>
        <taxon>Spermatophyta</taxon>
        <taxon>Magnoliopsida</taxon>
        <taxon>Ranunculales</taxon>
        <taxon>Papaveraceae</taxon>
        <taxon>Papaveroideae</taxon>
        <taxon>Papaver</taxon>
    </lineage>
</organism>
<sequence>MIHFITELLKEFPSPSLRTCARFAQLQSFVGRELFAAVFCFDGKAGFTGVGVLTADRSLRPVAPVVEFPTFNFSIQVQNGKGAWESTESPWHTQVAEPLRAMVMGAPLEDARHLA</sequence>
<name>A0AAD4SLU8_9MAGN</name>
<comment type="caution">
    <text evidence="1">The sequence shown here is derived from an EMBL/GenBank/DDBJ whole genome shotgun (WGS) entry which is preliminary data.</text>
</comment>
<keyword evidence="2" id="KW-1185">Reference proteome</keyword>
<accession>A0AAD4SLU8</accession>
<reference evidence="1" key="1">
    <citation type="submission" date="2022-04" db="EMBL/GenBank/DDBJ databases">
        <title>A functionally conserved STORR gene fusion in Papaver species that diverged 16.8 million years ago.</title>
        <authorList>
            <person name="Catania T."/>
        </authorList>
    </citation>
    <scope>NUCLEOTIDE SEQUENCE</scope>
    <source>
        <strain evidence="1">S-188037</strain>
    </source>
</reference>
<evidence type="ECO:0000313" key="2">
    <source>
        <dbReference type="Proteomes" id="UP001202328"/>
    </source>
</evidence>
<evidence type="ECO:0000313" key="1">
    <source>
        <dbReference type="EMBL" id="KAI3910116.1"/>
    </source>
</evidence>
<dbReference type="Proteomes" id="UP001202328">
    <property type="component" value="Unassembled WGS sequence"/>
</dbReference>
<gene>
    <name evidence="1" type="ORF">MKW98_014501</name>
</gene>